<reference evidence="1" key="1">
    <citation type="journal article" date="2020" name="bioRxiv">
        <title>Whole genome comparisons of ergot fungi reveals the divergence and evolution of species within the genus Claviceps are the result of varying mechanisms driving genome evolution and host range expansion.</title>
        <authorList>
            <person name="Wyka S.A."/>
            <person name="Mondo S.J."/>
            <person name="Liu M."/>
            <person name="Dettman J."/>
            <person name="Nalam V."/>
            <person name="Broders K.D."/>
        </authorList>
    </citation>
    <scope>NUCLEOTIDE SEQUENCE</scope>
    <source>
        <strain evidence="1">CCC 602</strain>
    </source>
</reference>
<dbReference type="OrthoDB" id="2498029at2759"/>
<dbReference type="InterPro" id="IPR029058">
    <property type="entry name" value="AB_hydrolase_fold"/>
</dbReference>
<dbReference type="Proteomes" id="UP000748025">
    <property type="component" value="Unassembled WGS sequence"/>
</dbReference>
<proteinExistence type="predicted"/>
<name>A0A9P7SWW9_9HYPO</name>
<comment type="caution">
    <text evidence="1">The sequence shown here is derived from an EMBL/GenBank/DDBJ whole genome shotgun (WGS) entry which is preliminary data.</text>
</comment>
<protein>
    <recommendedName>
        <fullName evidence="3">AB hydrolase-1 domain-containing protein</fullName>
    </recommendedName>
</protein>
<organism evidence="1 2">
    <name type="scientific">Claviceps pusilla</name>
    <dbReference type="NCBI Taxonomy" id="123648"/>
    <lineage>
        <taxon>Eukaryota</taxon>
        <taxon>Fungi</taxon>
        <taxon>Dikarya</taxon>
        <taxon>Ascomycota</taxon>
        <taxon>Pezizomycotina</taxon>
        <taxon>Sordariomycetes</taxon>
        <taxon>Hypocreomycetidae</taxon>
        <taxon>Hypocreales</taxon>
        <taxon>Clavicipitaceae</taxon>
        <taxon>Claviceps</taxon>
    </lineage>
</organism>
<dbReference type="SUPFAM" id="SSF53474">
    <property type="entry name" value="alpha/beta-Hydrolases"/>
    <property type="match status" value="1"/>
</dbReference>
<evidence type="ECO:0008006" key="3">
    <source>
        <dbReference type="Google" id="ProtNLM"/>
    </source>
</evidence>
<accession>A0A9P7SWW9</accession>
<dbReference type="EMBL" id="SRPW01002882">
    <property type="protein sequence ID" value="KAG5989807.1"/>
    <property type="molecule type" value="Genomic_DNA"/>
</dbReference>
<evidence type="ECO:0000313" key="1">
    <source>
        <dbReference type="EMBL" id="KAG5989807.1"/>
    </source>
</evidence>
<sequence length="133" mass="14251">MDGVADVVPSAATGPRTTPTQKAFIRSLLLAQSPEGYSSLCRTIADAHPPRYEDATCPLLIIVGSDDSTASMSGSQEILNSWGVEPGLKRMQVLHGVGHWHCIEAADEVESLVDEFVQGLKETIGDSVLQNME</sequence>
<gene>
    <name evidence="1" type="ORF">E4U43_004428</name>
</gene>
<keyword evidence="2" id="KW-1185">Reference proteome</keyword>
<dbReference type="Gene3D" id="3.40.50.1820">
    <property type="entry name" value="alpha/beta hydrolase"/>
    <property type="match status" value="1"/>
</dbReference>
<evidence type="ECO:0000313" key="2">
    <source>
        <dbReference type="Proteomes" id="UP000748025"/>
    </source>
</evidence>
<dbReference type="AlphaFoldDB" id="A0A9P7SWW9"/>